<dbReference type="KEGG" id="salf:SMD44_07345"/>
<dbReference type="EMBL" id="CP021748">
    <property type="protein sequence ID" value="ARX87863.1"/>
    <property type="molecule type" value="Genomic_DNA"/>
</dbReference>
<name>A0A1Z1WN70_9ACTN</name>
<gene>
    <name evidence="1" type="ORF">SMD44_07345</name>
</gene>
<evidence type="ECO:0000313" key="2">
    <source>
        <dbReference type="Proteomes" id="UP000195880"/>
    </source>
</evidence>
<organism evidence="1 2">
    <name type="scientific">Streptomyces alboflavus</name>
    <dbReference type="NCBI Taxonomy" id="67267"/>
    <lineage>
        <taxon>Bacteria</taxon>
        <taxon>Bacillati</taxon>
        <taxon>Actinomycetota</taxon>
        <taxon>Actinomycetes</taxon>
        <taxon>Kitasatosporales</taxon>
        <taxon>Streptomycetaceae</taxon>
        <taxon>Streptomyces</taxon>
    </lineage>
</organism>
<sequence>MILLMGRWNSGGNLIIESSDDFPDQRAEEDVDALVDEQDDSDCMAWAATFSVGSHKTACQEAYETYVKDAGGRLIDEVWGILVDE</sequence>
<accession>A0A1Z1WN70</accession>
<dbReference type="Proteomes" id="UP000195880">
    <property type="component" value="Chromosome"/>
</dbReference>
<keyword evidence="2" id="KW-1185">Reference proteome</keyword>
<reference evidence="1 2" key="1">
    <citation type="submission" date="2017-05" db="EMBL/GenBank/DDBJ databases">
        <title>Streptomyces alboflavus Genome sequencing and assembly.</title>
        <authorList>
            <person name="Wang Y."/>
            <person name="Du B."/>
            <person name="Ding Y."/>
            <person name="Liu H."/>
            <person name="Hou Q."/>
            <person name="Liu K."/>
            <person name="Wang C."/>
            <person name="Yao L."/>
        </authorList>
    </citation>
    <scope>NUCLEOTIDE SEQUENCE [LARGE SCALE GENOMIC DNA]</scope>
    <source>
        <strain evidence="1 2">MDJK44</strain>
    </source>
</reference>
<dbReference type="AlphaFoldDB" id="A0A1Z1WN70"/>
<protein>
    <submittedName>
        <fullName evidence="1">Uncharacterized protein</fullName>
    </submittedName>
</protein>
<proteinExistence type="predicted"/>
<evidence type="ECO:0000313" key="1">
    <source>
        <dbReference type="EMBL" id="ARX87863.1"/>
    </source>
</evidence>